<dbReference type="PANTHER" id="PTHR33121:SF76">
    <property type="entry name" value="SIGNALING PROTEIN"/>
    <property type="match status" value="1"/>
</dbReference>
<feature type="domain" description="EAL" evidence="1">
    <location>
        <begin position="2"/>
        <end position="252"/>
    </location>
</feature>
<dbReference type="Pfam" id="PF00563">
    <property type="entry name" value="EAL"/>
    <property type="match status" value="1"/>
</dbReference>
<dbReference type="SUPFAM" id="SSF141868">
    <property type="entry name" value="EAL domain-like"/>
    <property type="match status" value="1"/>
</dbReference>
<dbReference type="InterPro" id="IPR035919">
    <property type="entry name" value="EAL_sf"/>
</dbReference>
<dbReference type="SUPFAM" id="SSF54631">
    <property type="entry name" value="CBS-domain pair"/>
    <property type="match status" value="1"/>
</dbReference>
<dbReference type="EMBL" id="FNZK01000032">
    <property type="protein sequence ID" value="SEJ96915.1"/>
    <property type="molecule type" value="Genomic_DNA"/>
</dbReference>
<protein>
    <submittedName>
        <fullName evidence="3">Diguanylate cyclase (GGDEF) domain-containing protein</fullName>
    </submittedName>
</protein>
<gene>
    <name evidence="3" type="ORF">SAMN05660742_1322</name>
</gene>
<dbReference type="Gene3D" id="3.10.580.10">
    <property type="entry name" value="CBS-domain"/>
    <property type="match status" value="1"/>
</dbReference>
<reference evidence="3 4" key="1">
    <citation type="submission" date="2016-10" db="EMBL/GenBank/DDBJ databases">
        <authorList>
            <person name="de Groot N.N."/>
        </authorList>
    </citation>
    <scope>NUCLEOTIDE SEQUENCE [LARGE SCALE GENOMIC DNA]</scope>
    <source>
        <strain evidence="3 4">DSM 2179</strain>
    </source>
</reference>
<dbReference type="InterPro" id="IPR050706">
    <property type="entry name" value="Cyclic-di-GMP_PDE-like"/>
</dbReference>
<name>A0A1H7DFA7_9FIRM</name>
<evidence type="ECO:0000259" key="2">
    <source>
        <dbReference type="PROSITE" id="PS50887"/>
    </source>
</evidence>
<evidence type="ECO:0000259" key="1">
    <source>
        <dbReference type="PROSITE" id="PS50883"/>
    </source>
</evidence>
<evidence type="ECO:0000313" key="4">
    <source>
        <dbReference type="Proteomes" id="UP000199662"/>
    </source>
</evidence>
<dbReference type="STRING" id="84035.SAMN05660742_1322"/>
<dbReference type="InterPro" id="IPR000160">
    <property type="entry name" value="GGDEF_dom"/>
</dbReference>
<dbReference type="PROSITE" id="PS50883">
    <property type="entry name" value="EAL"/>
    <property type="match status" value="1"/>
</dbReference>
<accession>A0A1H7DFA7</accession>
<dbReference type="NCBIfam" id="TIGR00254">
    <property type="entry name" value="GGDEF"/>
    <property type="match status" value="1"/>
</dbReference>
<dbReference type="Gene3D" id="3.30.70.270">
    <property type="match status" value="1"/>
</dbReference>
<proteinExistence type="predicted"/>
<dbReference type="InterPro" id="IPR046342">
    <property type="entry name" value="CBS_dom_sf"/>
</dbReference>
<dbReference type="Gene3D" id="3.20.20.450">
    <property type="entry name" value="EAL domain"/>
    <property type="match status" value="1"/>
</dbReference>
<feature type="domain" description="GGDEF" evidence="2">
    <location>
        <begin position="432"/>
        <end position="585"/>
    </location>
</feature>
<dbReference type="SMART" id="SM00267">
    <property type="entry name" value="GGDEF"/>
    <property type="match status" value="1"/>
</dbReference>
<dbReference type="PROSITE" id="PS50887">
    <property type="entry name" value="GGDEF"/>
    <property type="match status" value="1"/>
</dbReference>
<evidence type="ECO:0000313" key="3">
    <source>
        <dbReference type="EMBL" id="SEJ96915.1"/>
    </source>
</evidence>
<dbReference type="InterPro" id="IPR001633">
    <property type="entry name" value="EAL_dom"/>
</dbReference>
<dbReference type="GO" id="GO:0071111">
    <property type="term" value="F:cyclic-guanylate-specific phosphodiesterase activity"/>
    <property type="evidence" value="ECO:0007669"/>
    <property type="project" value="InterPro"/>
</dbReference>
<dbReference type="SMART" id="SM00052">
    <property type="entry name" value="EAL"/>
    <property type="match status" value="1"/>
</dbReference>
<dbReference type="InterPro" id="IPR029787">
    <property type="entry name" value="Nucleotide_cyclase"/>
</dbReference>
<dbReference type="Proteomes" id="UP000199662">
    <property type="component" value="Unassembled WGS sequence"/>
</dbReference>
<dbReference type="AlphaFoldDB" id="A0A1H7DFA7"/>
<dbReference type="Pfam" id="PF00990">
    <property type="entry name" value="GGDEF"/>
    <property type="match status" value="1"/>
</dbReference>
<organism evidence="3 4">
    <name type="scientific">Propionispira arboris</name>
    <dbReference type="NCBI Taxonomy" id="84035"/>
    <lineage>
        <taxon>Bacteria</taxon>
        <taxon>Bacillati</taxon>
        <taxon>Bacillota</taxon>
        <taxon>Negativicutes</taxon>
        <taxon>Selenomonadales</taxon>
        <taxon>Selenomonadaceae</taxon>
        <taxon>Propionispira</taxon>
    </lineage>
</organism>
<dbReference type="CDD" id="cd01948">
    <property type="entry name" value="EAL"/>
    <property type="match status" value="1"/>
</dbReference>
<dbReference type="CDD" id="cd01949">
    <property type="entry name" value="GGDEF"/>
    <property type="match status" value="1"/>
</dbReference>
<keyword evidence="4" id="KW-1185">Reference proteome</keyword>
<dbReference type="RefSeq" id="WP_019555595.1">
    <property type="nucleotide sequence ID" value="NZ_FNZK01000032.1"/>
</dbReference>
<sequence>MSFSPQHELLRIIEGELITPVYQPIVNLKDGTILGYEALSRGPKNSILANPEDLFKIASQYDKLWKLDYLCRKKAIKNAKPMLTNQLLFLNVDPKILYDKDFHQGTTKKLLAESNINSNHIIFEITEKTIINDYANFRAVLNNYQSQGYSIALDDVGSGYSGLTLLTKVTPQFIKIDLELIQGVHNDKIKQAIVKSLVDISAIKSMEIIAEGIETREDLLTLMSMGIHYGQGFYLCRPAPTLNDISTELIELIKKNECYKKEQSSNIFLSTPIGTIAKKKKPFSSTTLGKEILSHLQLDQKESDIIIVDNEYPIGLISKDTFLSHLATNYGLSIYSSRPIKLLLNSSPLHLDYNTPINEATKLSMQRQPDHIYDSIIITKKEKYFGIATIKDLLEISTKIELNRAKDANPLTDLPGNKMIDSELKYYLRNQIPFTAIYIDLDNFKIYNDVYGFDAGDTVLITTASILNQCINRLYKNSFLGHIGGDDFIMFLPGTETTKICQHIIDVFAKESKLFYSAEHRQLGYIVAKNRSDQIGEFPLMTISLAVIIVQNNHNVDIKTLSKKAATIKKLCKKDWENNFIMEVLQ</sequence>
<dbReference type="InterPro" id="IPR000644">
    <property type="entry name" value="CBS_dom"/>
</dbReference>
<dbReference type="InterPro" id="IPR043128">
    <property type="entry name" value="Rev_trsase/Diguanyl_cyclase"/>
</dbReference>
<dbReference type="Pfam" id="PF00571">
    <property type="entry name" value="CBS"/>
    <property type="match status" value="1"/>
</dbReference>
<dbReference type="SUPFAM" id="SSF55073">
    <property type="entry name" value="Nucleotide cyclase"/>
    <property type="match status" value="1"/>
</dbReference>
<dbReference type="PANTHER" id="PTHR33121">
    <property type="entry name" value="CYCLIC DI-GMP PHOSPHODIESTERASE PDEF"/>
    <property type="match status" value="1"/>
</dbReference>